<accession>A0A316F3V6</accession>
<keyword evidence="2" id="KW-0378">Hydrolase</keyword>
<feature type="domain" description="Fibronectin type-III" evidence="6">
    <location>
        <begin position="654"/>
        <end position="744"/>
    </location>
</feature>
<keyword evidence="3" id="KW-0624">Polysaccharide degradation</keyword>
<dbReference type="SUPFAM" id="SSF49265">
    <property type="entry name" value="Fibronectin type III"/>
    <property type="match status" value="3"/>
</dbReference>
<dbReference type="InterPro" id="IPR006311">
    <property type="entry name" value="TAT_signal"/>
</dbReference>
<dbReference type="InterPro" id="IPR050991">
    <property type="entry name" value="ECM_Regulatory_Proteins"/>
</dbReference>
<organism evidence="7 8">
    <name type="scientific">Actinoplanes xinjiangensis</name>
    <dbReference type="NCBI Taxonomy" id="512350"/>
    <lineage>
        <taxon>Bacteria</taxon>
        <taxon>Bacillati</taxon>
        <taxon>Actinomycetota</taxon>
        <taxon>Actinomycetes</taxon>
        <taxon>Micromonosporales</taxon>
        <taxon>Micromonosporaceae</taxon>
        <taxon>Actinoplanes</taxon>
    </lineage>
</organism>
<feature type="signal peptide" evidence="5">
    <location>
        <begin position="1"/>
        <end position="23"/>
    </location>
</feature>
<feature type="domain" description="Fibronectin type-III" evidence="6">
    <location>
        <begin position="561"/>
        <end position="651"/>
    </location>
</feature>
<comment type="caution">
    <text evidence="7">The sequence shown here is derived from an EMBL/GenBank/DDBJ whole genome shotgun (WGS) entry which is preliminary data.</text>
</comment>
<dbReference type="Gene3D" id="2.60.40.10">
    <property type="entry name" value="Immunoglobulins"/>
    <property type="match status" value="5"/>
</dbReference>
<name>A0A316F3V6_9ACTN</name>
<feature type="region of interest" description="Disordered" evidence="4">
    <location>
        <begin position="448"/>
        <end position="467"/>
    </location>
</feature>
<keyword evidence="3" id="KW-0119">Carbohydrate metabolism</keyword>
<evidence type="ECO:0000259" key="6">
    <source>
        <dbReference type="PROSITE" id="PS50853"/>
    </source>
</evidence>
<keyword evidence="5" id="KW-0732">Signal</keyword>
<dbReference type="PROSITE" id="PS51318">
    <property type="entry name" value="TAT"/>
    <property type="match status" value="1"/>
</dbReference>
<evidence type="ECO:0000256" key="4">
    <source>
        <dbReference type="SAM" id="MobiDB-lite"/>
    </source>
</evidence>
<evidence type="ECO:0000313" key="7">
    <source>
        <dbReference type="EMBL" id="PWK31245.1"/>
    </source>
</evidence>
<feature type="domain" description="Fibronectin type-III" evidence="6">
    <location>
        <begin position="468"/>
        <end position="559"/>
    </location>
</feature>
<evidence type="ECO:0000256" key="1">
    <source>
        <dbReference type="ARBA" id="ARBA00022737"/>
    </source>
</evidence>
<dbReference type="EMBL" id="QGGR01000034">
    <property type="protein sequence ID" value="PWK31245.1"/>
    <property type="molecule type" value="Genomic_DNA"/>
</dbReference>
<dbReference type="PROSITE" id="PS50853">
    <property type="entry name" value="FN3"/>
    <property type="match status" value="5"/>
</dbReference>
<evidence type="ECO:0000256" key="3">
    <source>
        <dbReference type="ARBA" id="ARBA00023326"/>
    </source>
</evidence>
<evidence type="ECO:0000256" key="2">
    <source>
        <dbReference type="ARBA" id="ARBA00023295"/>
    </source>
</evidence>
<dbReference type="CDD" id="cd00063">
    <property type="entry name" value="FN3"/>
    <property type="match status" value="5"/>
</dbReference>
<dbReference type="AlphaFoldDB" id="A0A316F3V6"/>
<sequence length="828" mass="88042">MRTVTRRVLIGGVAATLVAGALATAVAKSVDVGDEEGRFSAGDLTTMFQEYGDTSGTWLGADRTASVALSGGRTLWLFSDTFLGRPGPDGSRPRSSGLINNSAIVQQDGRLDRFHYGGDPSAPAALVPTPAAAEFNWIGDAAVAGGRVQVLANSYRRSGAGPLDHKLTGTMLAEFSEGSLTPGPVRKLPLGDRISWGSEVMTEGGRYYIYGTEGSGAMKFAHVARTAGPDLGGAWEFWNGSGWSAAEKDSARLLSGVGTNYGVRRVGDQYVLVTHENNLIFSADFVAYTADSPTGPFSGPHYLFRAPEVAQGHIVYDADLHLELSRKGRLLVSYNVNNLDEAVTYADAGVYRPRFAEVAWPPAGSARGPAAPGGLTAVADGAGTASVAWQPVAGQDISYRVYRRDVTAGQTHFVRLPGDGPGSATTYRTEFLTNGHDYEFAVTAVSERGESPLSPPAGMRATVPPPDAPGTVEVRALSDGRVTVRWGEVPFVQLFRVYHRDLTAGQRKPEAAGTYPGVSATIGPLRHGHEYEITVVAVGGGGDSPPSAGVRVTPRVAPPAAPGQPGAVAREDGSVRLTWPSVAPGLSYQVFTREAGTGGDWGVPGLTDRTTFDTAPLRHGREYEFAVAAVNSGGVGEKSPPVRMRAVVAAPVKAPTRLEVEVEVESGTAELTWRSAGAEWYRIFRRDVTAGQKEFVQEEIAVKGTRAVVHNLADGHEYEFAVTAVNDGGVGPRSEVVRVRLPSVAPTEVTARSDEPGTATVVWTEIRRGLTYRVQLRDATTGESWRTDPYPVTGNRYRTTMLPGGRRYEFRLQLPDGTMSATATTTIR</sequence>
<dbReference type="GO" id="GO:0016798">
    <property type="term" value="F:hydrolase activity, acting on glycosyl bonds"/>
    <property type="evidence" value="ECO:0007669"/>
    <property type="project" value="UniProtKB-KW"/>
</dbReference>
<dbReference type="SMART" id="SM00060">
    <property type="entry name" value="FN3"/>
    <property type="match status" value="5"/>
</dbReference>
<dbReference type="Pfam" id="PF00041">
    <property type="entry name" value="fn3"/>
    <property type="match status" value="3"/>
</dbReference>
<feature type="domain" description="Fibronectin type-III" evidence="6">
    <location>
        <begin position="371"/>
        <end position="466"/>
    </location>
</feature>
<dbReference type="PANTHER" id="PTHR46708">
    <property type="entry name" value="TENASCIN"/>
    <property type="match status" value="1"/>
</dbReference>
<dbReference type="InterPro" id="IPR003961">
    <property type="entry name" value="FN3_dom"/>
</dbReference>
<keyword evidence="1" id="KW-0677">Repeat</keyword>
<keyword evidence="8" id="KW-1185">Reference proteome</keyword>
<dbReference type="InterPro" id="IPR013783">
    <property type="entry name" value="Ig-like_fold"/>
</dbReference>
<reference evidence="7 8" key="1">
    <citation type="submission" date="2018-05" db="EMBL/GenBank/DDBJ databases">
        <title>Genomic Encyclopedia of Archaeal and Bacterial Type Strains, Phase II (KMG-II): from individual species to whole genera.</title>
        <authorList>
            <person name="Goeker M."/>
        </authorList>
    </citation>
    <scope>NUCLEOTIDE SEQUENCE [LARGE SCALE GENOMIC DNA]</scope>
    <source>
        <strain evidence="7 8">DSM 45184</strain>
    </source>
</reference>
<dbReference type="Proteomes" id="UP000245697">
    <property type="component" value="Unassembled WGS sequence"/>
</dbReference>
<dbReference type="GO" id="GO:0000272">
    <property type="term" value="P:polysaccharide catabolic process"/>
    <property type="evidence" value="ECO:0007669"/>
    <property type="project" value="UniProtKB-KW"/>
</dbReference>
<dbReference type="PANTHER" id="PTHR46708:SF2">
    <property type="entry name" value="FIBRONECTIN TYPE-III DOMAIN-CONTAINING PROTEIN"/>
    <property type="match status" value="1"/>
</dbReference>
<keyword evidence="2" id="KW-0326">Glycosidase</keyword>
<evidence type="ECO:0000313" key="8">
    <source>
        <dbReference type="Proteomes" id="UP000245697"/>
    </source>
</evidence>
<feature type="domain" description="Fibronectin type-III" evidence="6">
    <location>
        <begin position="745"/>
        <end position="828"/>
    </location>
</feature>
<protein>
    <submittedName>
        <fullName evidence="7">Fibronectin type III domain protein</fullName>
    </submittedName>
</protein>
<dbReference type="InterPro" id="IPR036116">
    <property type="entry name" value="FN3_sf"/>
</dbReference>
<gene>
    <name evidence="7" type="ORF">BC793_13461</name>
</gene>
<evidence type="ECO:0000256" key="5">
    <source>
        <dbReference type="SAM" id="SignalP"/>
    </source>
</evidence>
<feature type="chain" id="PRO_5038749607" evidence="5">
    <location>
        <begin position="24"/>
        <end position="828"/>
    </location>
</feature>
<proteinExistence type="predicted"/>